<gene>
    <name evidence="2" type="ORF">BST33_07510</name>
</gene>
<keyword evidence="1" id="KW-0732">Signal</keyword>
<sequence>MKSALAGIFVGISLVGSAVALASPGRADNSSEFGEKYHLRICNDVGREPTPHGIWAANSILLSQQGGDRYGRLNNKQMQAAIGYAIDNYCPQYSSIYSAYRSRYP</sequence>
<evidence type="ECO:0000313" key="2">
    <source>
        <dbReference type="EMBL" id="ORB02146.1"/>
    </source>
</evidence>
<dbReference type="Proteomes" id="UP000192320">
    <property type="component" value="Unassembled WGS sequence"/>
</dbReference>
<evidence type="ECO:0000313" key="3">
    <source>
        <dbReference type="Proteomes" id="UP000192320"/>
    </source>
</evidence>
<dbReference type="AlphaFoldDB" id="A0AA91M7K2"/>
<accession>A0AA91M7K2</accession>
<feature type="signal peptide" evidence="1">
    <location>
        <begin position="1"/>
        <end position="22"/>
    </location>
</feature>
<proteinExistence type="predicted"/>
<reference evidence="2 3" key="1">
    <citation type="submission" date="2017-02" db="EMBL/GenBank/DDBJ databases">
        <title>The new phylogeny of genus Mycobacterium.</title>
        <authorList>
            <person name="Tortoli E."/>
            <person name="Trovato A."/>
            <person name="Cirillo D.M."/>
        </authorList>
    </citation>
    <scope>NUCLEOTIDE SEQUENCE [LARGE SCALE GENOMIC DNA]</scope>
    <source>
        <strain evidence="2 3">DSM 45633</strain>
    </source>
</reference>
<comment type="caution">
    <text evidence="2">The sequence shown here is derived from an EMBL/GenBank/DDBJ whole genome shotgun (WGS) entry which is preliminary data.</text>
</comment>
<feature type="chain" id="PRO_5041644693" description="DUF732 domain-containing protein" evidence="1">
    <location>
        <begin position="23"/>
        <end position="105"/>
    </location>
</feature>
<evidence type="ECO:0000256" key="1">
    <source>
        <dbReference type="SAM" id="SignalP"/>
    </source>
</evidence>
<organism evidence="2 3">
    <name type="scientific">Mycolicibacter minnesotensis</name>
    <dbReference type="NCBI Taxonomy" id="1118379"/>
    <lineage>
        <taxon>Bacteria</taxon>
        <taxon>Bacillati</taxon>
        <taxon>Actinomycetota</taxon>
        <taxon>Actinomycetes</taxon>
        <taxon>Mycobacteriales</taxon>
        <taxon>Mycobacteriaceae</taxon>
        <taxon>Mycolicibacter</taxon>
    </lineage>
</organism>
<name>A0AA91M7K2_9MYCO</name>
<dbReference type="EMBL" id="MVHZ01000005">
    <property type="protein sequence ID" value="ORB02146.1"/>
    <property type="molecule type" value="Genomic_DNA"/>
</dbReference>
<protein>
    <recommendedName>
        <fullName evidence="4">DUF732 domain-containing protein</fullName>
    </recommendedName>
</protein>
<keyword evidence="3" id="KW-1185">Reference proteome</keyword>
<evidence type="ECO:0008006" key="4">
    <source>
        <dbReference type="Google" id="ProtNLM"/>
    </source>
</evidence>